<dbReference type="GO" id="GO:0009279">
    <property type="term" value="C:cell outer membrane"/>
    <property type="evidence" value="ECO:0007669"/>
    <property type="project" value="UniProtKB-SubCell"/>
</dbReference>
<keyword evidence="3 14" id="KW-0813">Transport</keyword>
<evidence type="ECO:0000256" key="11">
    <source>
        <dbReference type="ARBA" id="ARBA00023136"/>
    </source>
</evidence>
<dbReference type="Proteomes" id="UP000533306">
    <property type="component" value="Unassembled WGS sequence"/>
</dbReference>
<dbReference type="SUPFAM" id="SSF56935">
    <property type="entry name" value="Porins"/>
    <property type="match status" value="1"/>
</dbReference>
<organism evidence="18 19">
    <name type="scientific">Aquamicrobium lusatiense</name>
    <dbReference type="NCBI Taxonomy" id="89772"/>
    <lineage>
        <taxon>Bacteria</taxon>
        <taxon>Pseudomonadati</taxon>
        <taxon>Pseudomonadota</taxon>
        <taxon>Alphaproteobacteria</taxon>
        <taxon>Hyphomicrobiales</taxon>
        <taxon>Phyllobacteriaceae</taxon>
        <taxon>Aquamicrobium</taxon>
    </lineage>
</organism>
<evidence type="ECO:0000256" key="16">
    <source>
        <dbReference type="SAM" id="SignalP"/>
    </source>
</evidence>
<dbReference type="Gene3D" id="3.55.50.30">
    <property type="match status" value="1"/>
</dbReference>
<gene>
    <name evidence="18" type="ORF">HNR59_003586</name>
</gene>
<keyword evidence="12 18" id="KW-0675">Receptor</keyword>
<evidence type="ECO:0000256" key="2">
    <source>
        <dbReference type="ARBA" id="ARBA00009810"/>
    </source>
</evidence>
<evidence type="ECO:0000256" key="4">
    <source>
        <dbReference type="ARBA" id="ARBA00022452"/>
    </source>
</evidence>
<feature type="domain" description="Secretin/TonB short N-terminal" evidence="17">
    <location>
        <begin position="71"/>
        <end position="122"/>
    </location>
</feature>
<keyword evidence="10 15" id="KW-0798">TonB box</keyword>
<dbReference type="GO" id="GO:0015344">
    <property type="term" value="F:siderophore uptake transmembrane transporter activity"/>
    <property type="evidence" value="ECO:0007669"/>
    <property type="project" value="TreeGrafter"/>
</dbReference>
<keyword evidence="5" id="KW-0410">Iron transport</keyword>
<dbReference type="InterPro" id="IPR037066">
    <property type="entry name" value="Plug_dom_sf"/>
</dbReference>
<keyword evidence="6 14" id="KW-0812">Transmembrane</keyword>
<evidence type="ECO:0000256" key="13">
    <source>
        <dbReference type="ARBA" id="ARBA00023237"/>
    </source>
</evidence>
<evidence type="ECO:0000313" key="18">
    <source>
        <dbReference type="EMBL" id="MBB6014192.1"/>
    </source>
</evidence>
<evidence type="ECO:0000256" key="3">
    <source>
        <dbReference type="ARBA" id="ARBA00022448"/>
    </source>
</evidence>
<evidence type="ECO:0000256" key="7">
    <source>
        <dbReference type="ARBA" id="ARBA00022729"/>
    </source>
</evidence>
<dbReference type="InterPro" id="IPR012910">
    <property type="entry name" value="Plug_dom"/>
</dbReference>
<reference evidence="18 19" key="1">
    <citation type="submission" date="2020-08" db="EMBL/GenBank/DDBJ databases">
        <title>Genomic Encyclopedia of Type Strains, Phase IV (KMG-IV): sequencing the most valuable type-strain genomes for metagenomic binning, comparative biology and taxonomic classification.</title>
        <authorList>
            <person name="Goeker M."/>
        </authorList>
    </citation>
    <scope>NUCLEOTIDE SEQUENCE [LARGE SCALE GENOMIC DNA]</scope>
    <source>
        <strain evidence="18 19">DSM 11099</strain>
    </source>
</reference>
<comment type="caution">
    <text evidence="18">The sequence shown here is derived from an EMBL/GenBank/DDBJ whole genome shotgun (WGS) entry which is preliminary data.</text>
</comment>
<comment type="similarity">
    <text evidence="2 14 15">Belongs to the TonB-dependent receptor family.</text>
</comment>
<protein>
    <submittedName>
        <fullName evidence="18">Iron complex outermembrane receptor protein</fullName>
    </submittedName>
</protein>
<keyword evidence="8" id="KW-0408">Iron</keyword>
<dbReference type="CDD" id="cd01347">
    <property type="entry name" value="ligand_gated_channel"/>
    <property type="match status" value="1"/>
</dbReference>
<feature type="signal peptide" evidence="16">
    <location>
        <begin position="1"/>
        <end position="36"/>
    </location>
</feature>
<name>A0A7W9VXH6_9HYPH</name>
<dbReference type="RefSeq" id="WP_183832368.1">
    <property type="nucleotide sequence ID" value="NZ_JACHEU010000004.1"/>
</dbReference>
<dbReference type="GO" id="GO:0015891">
    <property type="term" value="P:siderophore transport"/>
    <property type="evidence" value="ECO:0007669"/>
    <property type="project" value="InterPro"/>
</dbReference>
<accession>A0A7W9VXH6</accession>
<evidence type="ECO:0000259" key="17">
    <source>
        <dbReference type="SMART" id="SM00965"/>
    </source>
</evidence>
<evidence type="ECO:0000313" key="19">
    <source>
        <dbReference type="Proteomes" id="UP000533306"/>
    </source>
</evidence>
<dbReference type="InterPro" id="IPR039426">
    <property type="entry name" value="TonB-dep_rcpt-like"/>
</dbReference>
<evidence type="ECO:0000256" key="10">
    <source>
        <dbReference type="ARBA" id="ARBA00023077"/>
    </source>
</evidence>
<dbReference type="InterPro" id="IPR010105">
    <property type="entry name" value="TonB_sidphr_rcpt"/>
</dbReference>
<dbReference type="Pfam" id="PF00593">
    <property type="entry name" value="TonB_dep_Rec_b-barrel"/>
    <property type="match status" value="1"/>
</dbReference>
<keyword evidence="19" id="KW-1185">Reference proteome</keyword>
<evidence type="ECO:0000256" key="12">
    <source>
        <dbReference type="ARBA" id="ARBA00023170"/>
    </source>
</evidence>
<dbReference type="GO" id="GO:0038023">
    <property type="term" value="F:signaling receptor activity"/>
    <property type="evidence" value="ECO:0007669"/>
    <property type="project" value="InterPro"/>
</dbReference>
<dbReference type="Pfam" id="PF07715">
    <property type="entry name" value="Plug"/>
    <property type="match status" value="1"/>
</dbReference>
<dbReference type="InterPro" id="IPR000531">
    <property type="entry name" value="Beta-barrel_TonB"/>
</dbReference>
<dbReference type="InterPro" id="IPR011662">
    <property type="entry name" value="Secretin/TonB_short_N"/>
</dbReference>
<dbReference type="PROSITE" id="PS52016">
    <property type="entry name" value="TONB_DEPENDENT_REC_3"/>
    <property type="match status" value="1"/>
</dbReference>
<dbReference type="FunFam" id="2.170.130.10:FF:000001">
    <property type="entry name" value="Catecholate siderophore TonB-dependent receptor"/>
    <property type="match status" value="1"/>
</dbReference>
<proteinExistence type="inferred from homology"/>
<evidence type="ECO:0000256" key="1">
    <source>
        <dbReference type="ARBA" id="ARBA00004571"/>
    </source>
</evidence>
<dbReference type="Gene3D" id="2.40.170.20">
    <property type="entry name" value="TonB-dependent receptor, beta-barrel domain"/>
    <property type="match status" value="1"/>
</dbReference>
<keyword evidence="11 14" id="KW-0472">Membrane</keyword>
<dbReference type="InterPro" id="IPR036942">
    <property type="entry name" value="Beta-barrel_TonB_sf"/>
</dbReference>
<keyword evidence="4 14" id="KW-1134">Transmembrane beta strand</keyword>
<evidence type="ECO:0000256" key="6">
    <source>
        <dbReference type="ARBA" id="ARBA00022692"/>
    </source>
</evidence>
<sequence length="846" mass="91244">MTYGVGKRGFQAGRGGFLRHLLVGTALCVVALPPVAAVAPAAAQTAGTHDFNIPGQPLGQALRALAGQSGLQIAYRTAIASGTTAPAVRGTMTSEQALARLLATSGLRYAFTSANAVTIHDPAAAAAGARTNPDGSVVLDTVNVEGQAETALGPVGGIVARRSATASKTDAALIETPQSISVVSREQMDRQSATTVSESLRYTPGVLTGTAGLQSKRFDPVFIRGFGGFSAAATYATYLDGLKWHHGPRTSIQVDPYLLERVETFRGPSSVLYGQATPGGFVNMVSKQPSDVARNEVFTSVGSYGRVEGGFDFTGPLNEDATLLYRLTGMGRVGETQIDFQDDERVLIAPSLTWAPDADTSLTVHALYQHDPRTSDAAFLPPVGTVLPGPYGQIPRHFFQGDPNYNRFERTQAYIGYQFEHSFDETWTVRQNLRYAYMEDDIKSVNYLSLAADGRTINRNAAYSVHEDRSFSVDNQVQAKFATGALDHTLLAGLDYQRYRNKFNYGQGAAGSIDWTNPVYGIPITPVTLTFDRKEPLDQVGLYVQDQISYDNWRLWLSGRHDWAKSKSQITNMVTGANGGRSEADSNAFTGRIGLVHLFDNGLAPYVSYSTSFEPALGMDYHQNALKPMKGRQFEAGLKFEPQGYDASLTLSAFHIAKNNVTATDPDISHVCPGLPQNRCITQNGEVVSKGFEAEARASILDGLDLIAAYSFTDVEITESDNAALIGKRPVGVAEHMASLWASYTFGSGTLEGLNLGGGVRHIGPSFGTDTNEWIAGLPSKVPGYTLVDLAFGYDFGRKNPGLEGLRLDVKINNLFDKKYVAACNGYGSCVYGEGRSALATMRYRW</sequence>
<dbReference type="EMBL" id="JACHEU010000004">
    <property type="protein sequence ID" value="MBB6014192.1"/>
    <property type="molecule type" value="Genomic_DNA"/>
</dbReference>
<evidence type="ECO:0000256" key="8">
    <source>
        <dbReference type="ARBA" id="ARBA00023004"/>
    </source>
</evidence>
<comment type="subcellular location">
    <subcellularLocation>
        <location evidence="1 14">Cell outer membrane</location>
        <topology evidence="1 14">Multi-pass membrane protein</topology>
    </subcellularLocation>
</comment>
<dbReference type="FunFam" id="2.40.170.20:FF:000005">
    <property type="entry name" value="TonB-dependent siderophore receptor"/>
    <property type="match status" value="1"/>
</dbReference>
<dbReference type="AlphaFoldDB" id="A0A7W9VXH6"/>
<dbReference type="NCBIfam" id="TIGR01783">
    <property type="entry name" value="TonB-siderophor"/>
    <property type="match status" value="1"/>
</dbReference>
<dbReference type="Pfam" id="PF07660">
    <property type="entry name" value="STN"/>
    <property type="match status" value="1"/>
</dbReference>
<keyword evidence="7 16" id="KW-0732">Signal</keyword>
<evidence type="ECO:0000256" key="5">
    <source>
        <dbReference type="ARBA" id="ARBA00022496"/>
    </source>
</evidence>
<dbReference type="PANTHER" id="PTHR32552:SF68">
    <property type="entry name" value="FERRICHROME OUTER MEMBRANE TRANSPORTER_PHAGE RECEPTOR"/>
    <property type="match status" value="1"/>
</dbReference>
<keyword evidence="13 14" id="KW-0998">Cell outer membrane</keyword>
<keyword evidence="9" id="KW-0406">Ion transport</keyword>
<evidence type="ECO:0000256" key="15">
    <source>
        <dbReference type="RuleBase" id="RU003357"/>
    </source>
</evidence>
<feature type="chain" id="PRO_5030695406" evidence="16">
    <location>
        <begin position="37"/>
        <end position="846"/>
    </location>
</feature>
<dbReference type="SMART" id="SM00965">
    <property type="entry name" value="STN"/>
    <property type="match status" value="1"/>
</dbReference>
<evidence type="ECO:0000256" key="9">
    <source>
        <dbReference type="ARBA" id="ARBA00023065"/>
    </source>
</evidence>
<dbReference type="Gene3D" id="2.170.130.10">
    <property type="entry name" value="TonB-dependent receptor, plug domain"/>
    <property type="match status" value="1"/>
</dbReference>
<evidence type="ECO:0000256" key="14">
    <source>
        <dbReference type="PROSITE-ProRule" id="PRU01360"/>
    </source>
</evidence>
<dbReference type="PANTHER" id="PTHR32552">
    <property type="entry name" value="FERRICHROME IRON RECEPTOR-RELATED"/>
    <property type="match status" value="1"/>
</dbReference>